<comment type="catalytic activity">
    <reaction evidence="9">
        <text>L-tyrosyl-[protein] + ATP = O-phospho-L-tyrosyl-[protein] + ADP + H(+)</text>
        <dbReference type="Rhea" id="RHEA:10596"/>
        <dbReference type="Rhea" id="RHEA-COMP:10136"/>
        <dbReference type="Rhea" id="RHEA-COMP:20101"/>
        <dbReference type="ChEBI" id="CHEBI:15378"/>
        <dbReference type="ChEBI" id="CHEBI:30616"/>
        <dbReference type="ChEBI" id="CHEBI:46858"/>
        <dbReference type="ChEBI" id="CHEBI:61978"/>
        <dbReference type="ChEBI" id="CHEBI:456216"/>
        <dbReference type="EC" id="2.7.12.2"/>
    </reaction>
</comment>
<dbReference type="Proteomes" id="UP000027195">
    <property type="component" value="Unassembled WGS sequence"/>
</dbReference>
<gene>
    <name evidence="12" type="ORF">BOTBODRAFT_47842</name>
</gene>
<feature type="region of interest" description="Disordered" evidence="10">
    <location>
        <begin position="198"/>
        <end position="262"/>
    </location>
</feature>
<evidence type="ECO:0000256" key="8">
    <source>
        <dbReference type="ARBA" id="ARBA00049299"/>
    </source>
</evidence>
<dbReference type="SUPFAM" id="SSF56112">
    <property type="entry name" value="Protein kinase-like (PK-like)"/>
    <property type="match status" value="1"/>
</dbReference>
<comment type="catalytic activity">
    <reaction evidence="7">
        <text>L-seryl-[protein] + ATP = O-phospho-L-seryl-[protein] + ADP + H(+)</text>
        <dbReference type="Rhea" id="RHEA:17989"/>
        <dbReference type="Rhea" id="RHEA-COMP:9863"/>
        <dbReference type="Rhea" id="RHEA-COMP:11604"/>
        <dbReference type="ChEBI" id="CHEBI:15378"/>
        <dbReference type="ChEBI" id="CHEBI:29999"/>
        <dbReference type="ChEBI" id="CHEBI:30616"/>
        <dbReference type="ChEBI" id="CHEBI:83421"/>
        <dbReference type="ChEBI" id="CHEBI:456216"/>
        <dbReference type="EC" id="2.7.12.2"/>
    </reaction>
</comment>
<dbReference type="PROSITE" id="PS50011">
    <property type="entry name" value="PROTEIN_KINASE_DOM"/>
    <property type="match status" value="1"/>
</dbReference>
<feature type="domain" description="Protein kinase" evidence="11">
    <location>
        <begin position="427"/>
        <end position="682"/>
    </location>
</feature>
<comment type="similarity">
    <text evidence="5">Belongs to the protein kinase superfamily. STE Ser/Thr protein kinase family. MAP kinase kinase subfamily.</text>
</comment>
<dbReference type="PANTHER" id="PTHR48013:SF9">
    <property type="entry name" value="DUAL SPECIFICITY MITOGEN-ACTIVATED PROTEIN KINASE KINASE 5"/>
    <property type="match status" value="1"/>
</dbReference>
<dbReference type="InterPro" id="IPR011009">
    <property type="entry name" value="Kinase-like_dom_sf"/>
</dbReference>
<dbReference type="PANTHER" id="PTHR48013">
    <property type="entry name" value="DUAL SPECIFICITY MITOGEN-ACTIVATED PROTEIN KINASE KINASE 5-RELATED"/>
    <property type="match status" value="1"/>
</dbReference>
<evidence type="ECO:0000256" key="2">
    <source>
        <dbReference type="ARBA" id="ARBA00022741"/>
    </source>
</evidence>
<comment type="catalytic activity">
    <reaction evidence="8">
        <text>L-threonyl-[protein] + ATP = O-phospho-L-threonyl-[protein] + ADP + H(+)</text>
        <dbReference type="Rhea" id="RHEA:46608"/>
        <dbReference type="Rhea" id="RHEA-COMP:11060"/>
        <dbReference type="Rhea" id="RHEA-COMP:11605"/>
        <dbReference type="ChEBI" id="CHEBI:15378"/>
        <dbReference type="ChEBI" id="CHEBI:30013"/>
        <dbReference type="ChEBI" id="CHEBI:30616"/>
        <dbReference type="ChEBI" id="CHEBI:61977"/>
        <dbReference type="ChEBI" id="CHEBI:456216"/>
        <dbReference type="EC" id="2.7.12.2"/>
    </reaction>
</comment>
<keyword evidence="13" id="KW-1185">Reference proteome</keyword>
<keyword evidence="2" id="KW-0547">Nucleotide-binding</keyword>
<dbReference type="EMBL" id="KL198083">
    <property type="protein sequence ID" value="KDQ08998.1"/>
    <property type="molecule type" value="Genomic_DNA"/>
</dbReference>
<dbReference type="GO" id="GO:0005524">
    <property type="term" value="F:ATP binding"/>
    <property type="evidence" value="ECO:0007669"/>
    <property type="project" value="UniProtKB-KW"/>
</dbReference>
<dbReference type="STRING" id="930990.A0A067LZV2"/>
<dbReference type="OrthoDB" id="68483at2759"/>
<evidence type="ECO:0000256" key="7">
    <source>
        <dbReference type="ARBA" id="ARBA00049014"/>
    </source>
</evidence>
<name>A0A067LZV2_BOTB1</name>
<dbReference type="EC" id="2.7.12.2" evidence="6"/>
<evidence type="ECO:0000259" key="11">
    <source>
        <dbReference type="PROSITE" id="PS50011"/>
    </source>
</evidence>
<feature type="compositionally biased region" description="Polar residues" evidence="10">
    <location>
        <begin position="203"/>
        <end position="253"/>
    </location>
</feature>
<dbReference type="PROSITE" id="PS00108">
    <property type="entry name" value="PROTEIN_KINASE_ST"/>
    <property type="match status" value="1"/>
</dbReference>
<evidence type="ECO:0000313" key="12">
    <source>
        <dbReference type="EMBL" id="KDQ08998.1"/>
    </source>
</evidence>
<accession>A0A067LZV2</accession>
<dbReference type="CDD" id="cd00180">
    <property type="entry name" value="PKc"/>
    <property type="match status" value="1"/>
</dbReference>
<evidence type="ECO:0000256" key="1">
    <source>
        <dbReference type="ARBA" id="ARBA00022679"/>
    </source>
</evidence>
<reference evidence="13" key="1">
    <citation type="journal article" date="2014" name="Proc. Natl. Acad. Sci. U.S.A.">
        <title>Extensive sampling of basidiomycete genomes demonstrates inadequacy of the white-rot/brown-rot paradigm for wood decay fungi.</title>
        <authorList>
            <person name="Riley R."/>
            <person name="Salamov A.A."/>
            <person name="Brown D.W."/>
            <person name="Nagy L.G."/>
            <person name="Floudas D."/>
            <person name="Held B.W."/>
            <person name="Levasseur A."/>
            <person name="Lombard V."/>
            <person name="Morin E."/>
            <person name="Otillar R."/>
            <person name="Lindquist E.A."/>
            <person name="Sun H."/>
            <person name="LaButti K.M."/>
            <person name="Schmutz J."/>
            <person name="Jabbour D."/>
            <person name="Luo H."/>
            <person name="Baker S.E."/>
            <person name="Pisabarro A.G."/>
            <person name="Walton J.D."/>
            <person name="Blanchette R.A."/>
            <person name="Henrissat B."/>
            <person name="Martin F."/>
            <person name="Cullen D."/>
            <person name="Hibbett D.S."/>
            <person name="Grigoriev I.V."/>
        </authorList>
    </citation>
    <scope>NUCLEOTIDE SEQUENCE [LARGE SCALE GENOMIC DNA]</scope>
    <source>
        <strain evidence="13">FD-172 SS1</strain>
    </source>
</reference>
<dbReference type="HOGENOM" id="CLU_389311_0_0_1"/>
<dbReference type="InterPro" id="IPR000719">
    <property type="entry name" value="Prot_kinase_dom"/>
</dbReference>
<dbReference type="GO" id="GO:0004708">
    <property type="term" value="F:MAP kinase kinase activity"/>
    <property type="evidence" value="ECO:0007669"/>
    <property type="project" value="UniProtKB-EC"/>
</dbReference>
<dbReference type="AlphaFoldDB" id="A0A067LZV2"/>
<dbReference type="InParanoid" id="A0A067LZV2"/>
<dbReference type="Pfam" id="PF00069">
    <property type="entry name" value="Pkinase"/>
    <property type="match status" value="1"/>
</dbReference>
<dbReference type="SMART" id="SM00220">
    <property type="entry name" value="S_TKc"/>
    <property type="match status" value="1"/>
</dbReference>
<evidence type="ECO:0000256" key="6">
    <source>
        <dbReference type="ARBA" id="ARBA00038999"/>
    </source>
</evidence>
<protein>
    <recommendedName>
        <fullName evidence="6">mitogen-activated protein kinase kinase</fullName>
        <ecNumber evidence="6">2.7.12.2</ecNumber>
    </recommendedName>
</protein>
<evidence type="ECO:0000256" key="5">
    <source>
        <dbReference type="ARBA" id="ARBA00038035"/>
    </source>
</evidence>
<keyword evidence="4" id="KW-0067">ATP-binding</keyword>
<organism evidence="12 13">
    <name type="scientific">Botryobasidium botryosum (strain FD-172 SS1)</name>
    <dbReference type="NCBI Taxonomy" id="930990"/>
    <lineage>
        <taxon>Eukaryota</taxon>
        <taxon>Fungi</taxon>
        <taxon>Dikarya</taxon>
        <taxon>Basidiomycota</taxon>
        <taxon>Agaricomycotina</taxon>
        <taxon>Agaricomycetes</taxon>
        <taxon>Cantharellales</taxon>
        <taxon>Botryobasidiaceae</taxon>
        <taxon>Botryobasidium</taxon>
    </lineage>
</organism>
<evidence type="ECO:0000256" key="9">
    <source>
        <dbReference type="ARBA" id="ARBA00051693"/>
    </source>
</evidence>
<evidence type="ECO:0000313" key="13">
    <source>
        <dbReference type="Proteomes" id="UP000027195"/>
    </source>
</evidence>
<evidence type="ECO:0000256" key="10">
    <source>
        <dbReference type="SAM" id="MobiDB-lite"/>
    </source>
</evidence>
<sequence length="682" mass="74365">MTFATFTRAFPKVLAHLSAPQAAAGHALQALRSTRPYLWIERVIASATKGSAQSTSKDLTVWSPPTGDLAVYNPANKFMHSTAYWIESLARFVTHQQTFHVSNSVDSFWDRLSAAVTRRDEWTDLSDNAKEMWEGLLVQAPLASKEAASIFSAFYQELSRRMGGLLPTHRFIIPSPQHPFNVNEAVGNDTIRTVPASAPEQVEPSQQATNTTLAPIVPTTSMINPTTSNSSQSAARNPTQGKSLAASATSRHPTTVLGPRPTVITNSTASYASTATSIVPTASPPAPTNFPSSATAISSIASHSHSLSQTANTFATTCSLAFATVAALAVLYKGFGHYRRRRSQARAQQRIAALYSNLGLPSLPCVKPAPSIDQAQTSRHHRALIPAPPRPGYFHPLCQGRRLMVPGRADDMYWYGTILGQGTKLAADLLFFIAARGFAVVHVVQHKESFKMLALKSIRPQDWFTGAVDLAKRQSGLSEIQATGALDHERIIGIDSAMHYYLGSSEVIALALEFAPGGSLHSFANKHAGRLRECHLARILLEVIEGLIYIHDRGVVHRDIKPENILLTETGRVKIADFGLADVLSSPISRLYGGCGTPQFADIKSLESPYGYGREVDIYSLGLTADWLAKTGLRSYPFSENWVKFIESCMANRDAGRMTARQLINLPLFRTVCSEDEIAWLI</sequence>
<dbReference type="InterPro" id="IPR008271">
    <property type="entry name" value="Ser/Thr_kinase_AS"/>
</dbReference>
<evidence type="ECO:0000256" key="3">
    <source>
        <dbReference type="ARBA" id="ARBA00022777"/>
    </source>
</evidence>
<evidence type="ECO:0000256" key="4">
    <source>
        <dbReference type="ARBA" id="ARBA00022840"/>
    </source>
</evidence>
<keyword evidence="3" id="KW-0418">Kinase</keyword>
<keyword evidence="1" id="KW-0808">Transferase</keyword>
<proteinExistence type="inferred from homology"/>
<dbReference type="Gene3D" id="1.10.510.10">
    <property type="entry name" value="Transferase(Phosphotransferase) domain 1"/>
    <property type="match status" value="1"/>
</dbReference>